<dbReference type="EMBL" id="MIQH01000486">
    <property type="protein sequence ID" value="OIR24876.1"/>
    <property type="molecule type" value="Genomic_DNA"/>
</dbReference>
<sequence>MNVPYKVHKEQDIKTETSDKNKRCVLFQSGFYKCILVINPFYCDYRKTNNSILGHLEFYALSEGWEKYTSTGYRSTFFHHLNIKQYQNDDFVAQEFKKMLEKDGFLFEESIQVTLF</sequence>
<reference evidence="2" key="1">
    <citation type="submission" date="2016-09" db="EMBL/GenBank/DDBJ databases">
        <title>Genome Sequence of Bathymodiolus thermophilus sulfur-oxidizing gill endosymbiont.</title>
        <authorList>
            <person name="Ponnudurai R."/>
            <person name="Kleiner M."/>
            <person name="Sayavedra L."/>
            <person name="Thuermer A."/>
            <person name="Felbeck H."/>
            <person name="Schlueter R."/>
            <person name="Schweder T."/>
            <person name="Markert S."/>
        </authorList>
    </citation>
    <scope>NUCLEOTIDE SEQUENCE [LARGE SCALE GENOMIC DNA]</scope>
    <source>
        <strain evidence="2">BAT/CrabSpa'14</strain>
    </source>
</reference>
<dbReference type="AlphaFoldDB" id="A0A1J5TXD6"/>
<proteinExistence type="predicted"/>
<evidence type="ECO:0000313" key="1">
    <source>
        <dbReference type="EMBL" id="OIR24876.1"/>
    </source>
</evidence>
<organism evidence="1 2">
    <name type="scientific">Bathymodiolus thermophilus thioautotrophic gill symbiont</name>
    <dbReference type="NCBI Taxonomy" id="2360"/>
    <lineage>
        <taxon>Bacteria</taxon>
        <taxon>Pseudomonadati</taxon>
        <taxon>Pseudomonadota</taxon>
        <taxon>Gammaproteobacteria</taxon>
        <taxon>sulfur-oxidizing symbionts</taxon>
    </lineage>
</organism>
<accession>A0A1J5TXD6</accession>
<evidence type="ECO:0000313" key="2">
    <source>
        <dbReference type="Proteomes" id="UP000182798"/>
    </source>
</evidence>
<dbReference type="RefSeq" id="WP_071564067.1">
    <property type="nucleotide sequence ID" value="NZ_MIQH01000486.1"/>
</dbReference>
<comment type="caution">
    <text evidence="1">The sequence shown here is derived from an EMBL/GenBank/DDBJ whole genome shotgun (WGS) entry which is preliminary data.</text>
</comment>
<gene>
    <name evidence="1" type="ORF">BGC33_11965</name>
</gene>
<protein>
    <submittedName>
        <fullName evidence="1">Uncharacterized protein</fullName>
    </submittedName>
</protein>
<name>A0A1J5TXD6_9GAMM</name>
<dbReference type="Proteomes" id="UP000182798">
    <property type="component" value="Unassembled WGS sequence"/>
</dbReference>